<comment type="caution">
    <text evidence="2">The sequence shown here is derived from an EMBL/GenBank/DDBJ whole genome shotgun (WGS) entry which is preliminary data.</text>
</comment>
<dbReference type="EMBL" id="QVNQ01000002">
    <property type="protein sequence ID" value="RFS86230.1"/>
    <property type="molecule type" value="Genomic_DNA"/>
</dbReference>
<dbReference type="AlphaFoldDB" id="A0A372GLI6"/>
<dbReference type="Proteomes" id="UP000262882">
    <property type="component" value="Unassembled WGS sequence"/>
</dbReference>
<keyword evidence="3" id="KW-1185">Reference proteome</keyword>
<gene>
    <name evidence="2" type="ORF">D0T12_06335</name>
</gene>
<sequence length="290" mass="29914">MTERGPFTGIRGAPGPTEPSNSGDPPAPASGTRTAPADLSEVRRTDAIIDSLAARRAAGSTARSATLPEGTDTGRPRHTDDPAVRLLSALITDVDDQDPAPEASPPPTPPGPGSGPRRRGPRTIVALGVAGAVLASTGVAAAGGGAVDRPAACPAPTSPAAPPADAKKPPATDTDAGFHAEAPRPRLRPVADTDRPAAPRKPSGPRKDRDQTRTRPRYLFPPAPPAHPRPQNPPGMSAYSAPPGGYGTAEAPRRPYGGDKSPRSPSSGIRSHPKERTHPYLDHCHHCRND</sequence>
<evidence type="ECO:0000313" key="2">
    <source>
        <dbReference type="EMBL" id="RFS86230.1"/>
    </source>
</evidence>
<name>A0A372GLI6_9ACTN</name>
<proteinExistence type="predicted"/>
<feature type="compositionally biased region" description="Low complexity" evidence="1">
    <location>
        <begin position="51"/>
        <end position="67"/>
    </location>
</feature>
<feature type="compositionally biased region" description="Basic and acidic residues" evidence="1">
    <location>
        <begin position="251"/>
        <end position="262"/>
    </location>
</feature>
<reference evidence="2 3" key="1">
    <citation type="submission" date="2018-08" db="EMBL/GenBank/DDBJ databases">
        <title>Actinomadura spongicola sp. nov., isolated from marine sponge Leucetta chagosensis.</title>
        <authorList>
            <person name="Li L."/>
            <person name="Lin H.W."/>
        </authorList>
    </citation>
    <scope>NUCLEOTIDE SEQUENCE [LARGE SCALE GENOMIC DNA]</scope>
    <source>
        <strain evidence="2 3">LHW52907</strain>
    </source>
</reference>
<feature type="compositionally biased region" description="Basic and acidic residues" evidence="1">
    <location>
        <begin position="272"/>
        <end position="290"/>
    </location>
</feature>
<feature type="compositionally biased region" description="Pro residues" evidence="1">
    <location>
        <begin position="219"/>
        <end position="233"/>
    </location>
</feature>
<protein>
    <submittedName>
        <fullName evidence="2">Uncharacterized protein</fullName>
    </submittedName>
</protein>
<evidence type="ECO:0000313" key="3">
    <source>
        <dbReference type="Proteomes" id="UP000262882"/>
    </source>
</evidence>
<evidence type="ECO:0000256" key="1">
    <source>
        <dbReference type="SAM" id="MobiDB-lite"/>
    </source>
</evidence>
<feature type="compositionally biased region" description="Pro residues" evidence="1">
    <location>
        <begin position="102"/>
        <end position="113"/>
    </location>
</feature>
<feature type="compositionally biased region" description="Basic and acidic residues" evidence="1">
    <location>
        <begin position="165"/>
        <end position="197"/>
    </location>
</feature>
<feature type="region of interest" description="Disordered" evidence="1">
    <location>
        <begin position="1"/>
        <end position="124"/>
    </location>
</feature>
<feature type="compositionally biased region" description="Basic and acidic residues" evidence="1">
    <location>
        <begin position="72"/>
        <end position="83"/>
    </location>
</feature>
<feature type="region of interest" description="Disordered" evidence="1">
    <location>
        <begin position="143"/>
        <end position="290"/>
    </location>
</feature>
<accession>A0A372GLI6</accession>
<organism evidence="2 3">
    <name type="scientific">Actinomadura spongiicola</name>
    <dbReference type="NCBI Taxonomy" id="2303421"/>
    <lineage>
        <taxon>Bacteria</taxon>
        <taxon>Bacillati</taxon>
        <taxon>Actinomycetota</taxon>
        <taxon>Actinomycetes</taxon>
        <taxon>Streptosporangiales</taxon>
        <taxon>Thermomonosporaceae</taxon>
        <taxon>Actinomadura</taxon>
    </lineage>
</organism>